<keyword evidence="4" id="KW-1185">Reference proteome</keyword>
<dbReference type="InterPro" id="IPR046341">
    <property type="entry name" value="SET_dom_sf"/>
</dbReference>
<dbReference type="InterPro" id="IPR001214">
    <property type="entry name" value="SET_dom"/>
</dbReference>
<sequence length="454" mass="52470">MNGPKRARLSSNVRTEPPEENNSPSSIELQSELEQEEEQEEEQEQEEDLEEYQESDPEPDSSDEEPEVDVGASLKRLGYKTEEIYESNTVYLRKKGKKAEEFFRTDKYLSKNFYPYWVKRSTEVPNLQIRKRQLYRRFFNYKYKFFDDLQSFSQETLQNFAQPTDFDHVQVGRRILKKDITGGQSRHEVPVCLEINAKNFDIPDTFAYRMVSHVSNTLTEYLEEFTKLRESIQVICTCEETLDGNGCWGNPDCPCFKLNDRMKQLQITSPELPPIDFKTYGPCITMDGSLDDFNTQVGFACGDKCSCKGNCGNNVLKMVADPIYEFEVFRRDKKLGFGLRTTNFIPIGSPVLDFVGEIHENKNKTHSLLLHESRMVPLFKIIENNLPEDLLKYYTNDWHICASDSSNVSRFINHGCFPNVASYRIFSEGLAPHQAHLVLFALEDIAPGSEIFLN</sequence>
<evidence type="ECO:0000256" key="1">
    <source>
        <dbReference type="SAM" id="MobiDB-lite"/>
    </source>
</evidence>
<dbReference type="PANTHER" id="PTHR47250:SF5">
    <property type="entry name" value="SET DOMAIN-CONTAINING PROTEIN"/>
    <property type="match status" value="1"/>
</dbReference>
<dbReference type="AlphaFoldDB" id="A0A8S1GWF6"/>
<name>A0A8S1GWF6_9PELO</name>
<evidence type="ECO:0000259" key="2">
    <source>
        <dbReference type="PROSITE" id="PS50280"/>
    </source>
</evidence>
<protein>
    <recommendedName>
        <fullName evidence="2">SET domain-containing protein</fullName>
    </recommendedName>
</protein>
<dbReference type="SMART" id="SM00317">
    <property type="entry name" value="SET"/>
    <property type="match status" value="1"/>
</dbReference>
<dbReference type="OrthoDB" id="616263at2759"/>
<comment type="caution">
    <text evidence="3">The sequence shown here is derived from an EMBL/GenBank/DDBJ whole genome shotgun (WGS) entry which is preliminary data.</text>
</comment>
<feature type="domain" description="SET" evidence="2">
    <location>
        <begin position="324"/>
        <end position="454"/>
    </location>
</feature>
<accession>A0A8S1GWF6</accession>
<feature type="compositionally biased region" description="Acidic residues" evidence="1">
    <location>
        <begin position="31"/>
        <end position="68"/>
    </location>
</feature>
<dbReference type="PANTHER" id="PTHR47250">
    <property type="entry name" value="HISTONE-LYSINE N-METHYLTRANSFERASE SET-6"/>
    <property type="match status" value="1"/>
</dbReference>
<dbReference type="PROSITE" id="PS50280">
    <property type="entry name" value="SET"/>
    <property type="match status" value="1"/>
</dbReference>
<dbReference type="InterPro" id="IPR053105">
    <property type="entry name" value="Class_V-like_SAM-MTase"/>
</dbReference>
<reference evidence="3" key="1">
    <citation type="submission" date="2020-10" db="EMBL/GenBank/DDBJ databases">
        <authorList>
            <person name="Kikuchi T."/>
        </authorList>
    </citation>
    <scope>NUCLEOTIDE SEQUENCE</scope>
    <source>
        <strain evidence="3">NKZ352</strain>
    </source>
</reference>
<evidence type="ECO:0000313" key="3">
    <source>
        <dbReference type="EMBL" id="CAD6187374.1"/>
    </source>
</evidence>
<dbReference type="Proteomes" id="UP000835052">
    <property type="component" value="Unassembled WGS sequence"/>
</dbReference>
<gene>
    <name evidence="3" type="ORF">CAUJ_LOCUS3293</name>
</gene>
<feature type="compositionally biased region" description="Polar residues" evidence="1">
    <location>
        <begin position="9"/>
        <end position="27"/>
    </location>
</feature>
<dbReference type="SUPFAM" id="SSF82199">
    <property type="entry name" value="SET domain"/>
    <property type="match status" value="1"/>
</dbReference>
<dbReference type="Pfam" id="PF00856">
    <property type="entry name" value="SET"/>
    <property type="match status" value="1"/>
</dbReference>
<organism evidence="3 4">
    <name type="scientific">Caenorhabditis auriculariae</name>
    <dbReference type="NCBI Taxonomy" id="2777116"/>
    <lineage>
        <taxon>Eukaryota</taxon>
        <taxon>Metazoa</taxon>
        <taxon>Ecdysozoa</taxon>
        <taxon>Nematoda</taxon>
        <taxon>Chromadorea</taxon>
        <taxon>Rhabditida</taxon>
        <taxon>Rhabditina</taxon>
        <taxon>Rhabditomorpha</taxon>
        <taxon>Rhabditoidea</taxon>
        <taxon>Rhabditidae</taxon>
        <taxon>Peloderinae</taxon>
        <taxon>Caenorhabditis</taxon>
    </lineage>
</organism>
<dbReference type="EMBL" id="CAJGYM010000006">
    <property type="protein sequence ID" value="CAD6187374.1"/>
    <property type="molecule type" value="Genomic_DNA"/>
</dbReference>
<dbReference type="Gene3D" id="2.170.270.10">
    <property type="entry name" value="SET domain"/>
    <property type="match status" value="1"/>
</dbReference>
<evidence type="ECO:0000313" key="4">
    <source>
        <dbReference type="Proteomes" id="UP000835052"/>
    </source>
</evidence>
<feature type="region of interest" description="Disordered" evidence="1">
    <location>
        <begin position="1"/>
        <end position="73"/>
    </location>
</feature>
<proteinExistence type="predicted"/>